<feature type="domain" description="Rho termination factor-like N-terminal" evidence="2">
    <location>
        <begin position="104"/>
        <end position="131"/>
    </location>
</feature>
<feature type="region of interest" description="Disordered" evidence="1">
    <location>
        <begin position="116"/>
        <end position="144"/>
    </location>
</feature>
<feature type="region of interest" description="Disordered" evidence="1">
    <location>
        <begin position="55"/>
        <end position="103"/>
    </location>
</feature>
<dbReference type="InterPro" id="IPR009317">
    <property type="entry name" value="ChaB"/>
</dbReference>
<evidence type="ECO:0000313" key="4">
    <source>
        <dbReference type="Proteomes" id="UP000296469"/>
    </source>
</evidence>
<sequence length="144" mass="15519">MPKTTRTGDAKQSEIPSTLRRSDAKAQRTFAKTYDSAVETYDGDEQRAARAAFAAVKHTHEKVGDHWEPKEENGPSDARAEGGGPDGDAPTAGGVDANASKRHLVDVAAELDISGRSRMSKDELVEAIGKENDRRTRRARESGG</sequence>
<dbReference type="OrthoDB" id="3731224at2"/>
<name>A0A4P7SQ44_9CELL</name>
<organism evidence="3 4">
    <name type="scientific">Cellulomonas shaoxiangyii</name>
    <dbReference type="NCBI Taxonomy" id="2566013"/>
    <lineage>
        <taxon>Bacteria</taxon>
        <taxon>Bacillati</taxon>
        <taxon>Actinomycetota</taxon>
        <taxon>Actinomycetes</taxon>
        <taxon>Micrococcales</taxon>
        <taxon>Cellulomonadaceae</taxon>
        <taxon>Cellulomonas</taxon>
    </lineage>
</organism>
<dbReference type="InterPro" id="IPR037205">
    <property type="entry name" value="ChaB_sf"/>
</dbReference>
<feature type="region of interest" description="Disordered" evidence="1">
    <location>
        <begin position="1"/>
        <end position="27"/>
    </location>
</feature>
<gene>
    <name evidence="3" type="ORF">E5225_16215</name>
</gene>
<dbReference type="Gene3D" id="1.10.1740.70">
    <property type="entry name" value="ChaB"/>
    <property type="match status" value="1"/>
</dbReference>
<feature type="compositionally biased region" description="Basic and acidic residues" evidence="1">
    <location>
        <begin position="61"/>
        <end position="73"/>
    </location>
</feature>
<evidence type="ECO:0000256" key="1">
    <source>
        <dbReference type="SAM" id="MobiDB-lite"/>
    </source>
</evidence>
<dbReference type="InterPro" id="IPR011112">
    <property type="entry name" value="Rho-like_N"/>
</dbReference>
<reference evidence="3 4" key="1">
    <citation type="submission" date="2019-04" db="EMBL/GenBank/DDBJ databases">
        <title>Isolation and identification of Cellulomonas shaoxiangyii sp. Nov. isolated from feces of the Tibetan antelopes (Pantholops hodgsonii) in the Qinghai-Tibet plateau of China.</title>
        <authorList>
            <person name="Tian Z."/>
        </authorList>
    </citation>
    <scope>NUCLEOTIDE SEQUENCE [LARGE SCALE GENOMIC DNA]</scope>
    <source>
        <strain evidence="3 4">Z28</strain>
    </source>
</reference>
<keyword evidence="4" id="KW-1185">Reference proteome</keyword>
<dbReference type="GO" id="GO:0006353">
    <property type="term" value="P:DNA-templated transcription termination"/>
    <property type="evidence" value="ECO:0007669"/>
    <property type="project" value="InterPro"/>
</dbReference>
<dbReference type="Pfam" id="PF07498">
    <property type="entry name" value="Rho_N"/>
    <property type="match status" value="1"/>
</dbReference>
<feature type="compositionally biased region" description="Low complexity" evidence="1">
    <location>
        <begin position="87"/>
        <end position="97"/>
    </location>
</feature>
<dbReference type="Pfam" id="PF06150">
    <property type="entry name" value="ChaB"/>
    <property type="match status" value="1"/>
</dbReference>
<dbReference type="KEGG" id="celz:E5225_16215"/>
<evidence type="ECO:0000259" key="2">
    <source>
        <dbReference type="Pfam" id="PF07498"/>
    </source>
</evidence>
<protein>
    <submittedName>
        <fullName evidence="3">Cation transport regulator ChaB</fullName>
    </submittedName>
</protein>
<proteinExistence type="predicted"/>
<dbReference type="EMBL" id="CP039291">
    <property type="protein sequence ID" value="QCB94873.1"/>
    <property type="molecule type" value="Genomic_DNA"/>
</dbReference>
<feature type="compositionally biased region" description="Basic and acidic residues" evidence="1">
    <location>
        <begin position="1"/>
        <end position="12"/>
    </location>
</feature>
<dbReference type="Proteomes" id="UP000296469">
    <property type="component" value="Chromosome"/>
</dbReference>
<dbReference type="RefSeq" id="WP_135973274.1">
    <property type="nucleotide sequence ID" value="NZ_CP039291.1"/>
</dbReference>
<evidence type="ECO:0000313" key="3">
    <source>
        <dbReference type="EMBL" id="QCB94873.1"/>
    </source>
</evidence>
<dbReference type="AlphaFoldDB" id="A0A4P7SQ44"/>
<accession>A0A4P7SQ44</accession>
<dbReference type="SUPFAM" id="SSF140376">
    <property type="entry name" value="ChaB-like"/>
    <property type="match status" value="1"/>
</dbReference>